<dbReference type="Gene3D" id="3.40.50.12030">
    <property type="entry name" value="Uncharacterised protein family UPF0261, NC domain"/>
    <property type="match status" value="1"/>
</dbReference>
<dbReference type="CDD" id="cd15488">
    <property type="entry name" value="Tm-1-like"/>
    <property type="match status" value="1"/>
</dbReference>
<dbReference type="GO" id="GO:0005524">
    <property type="term" value="F:ATP binding"/>
    <property type="evidence" value="ECO:0007669"/>
    <property type="project" value="UniProtKB-KW"/>
</dbReference>
<gene>
    <name evidence="5" type="ORF">BHK69_03520</name>
</gene>
<evidence type="ECO:0000256" key="2">
    <source>
        <dbReference type="ARBA" id="ARBA00022741"/>
    </source>
</evidence>
<dbReference type="Pfam" id="PF23189">
    <property type="entry name" value="UPF0261_C"/>
    <property type="match status" value="1"/>
</dbReference>
<dbReference type="InterPro" id="IPR003439">
    <property type="entry name" value="ABC_transporter-like_ATP-bd"/>
</dbReference>
<evidence type="ECO:0000259" key="4">
    <source>
        <dbReference type="PROSITE" id="PS50893"/>
    </source>
</evidence>
<dbReference type="SMART" id="SM00382">
    <property type="entry name" value="AAA"/>
    <property type="match status" value="1"/>
</dbReference>
<evidence type="ECO:0000313" key="6">
    <source>
        <dbReference type="Proteomes" id="UP000094969"/>
    </source>
</evidence>
<dbReference type="GO" id="GO:0016887">
    <property type="term" value="F:ATP hydrolysis activity"/>
    <property type="evidence" value="ECO:0007669"/>
    <property type="project" value="InterPro"/>
</dbReference>
<dbReference type="RefSeq" id="WP_069688899.1">
    <property type="nucleotide sequence ID" value="NZ_CP017147.1"/>
</dbReference>
<evidence type="ECO:0000256" key="3">
    <source>
        <dbReference type="ARBA" id="ARBA00022840"/>
    </source>
</evidence>
<dbReference type="SUPFAM" id="SSF52540">
    <property type="entry name" value="P-loop containing nucleoside triphosphate hydrolases"/>
    <property type="match status" value="1"/>
</dbReference>
<dbReference type="InterPro" id="IPR051353">
    <property type="entry name" value="Tobamovirus_resist_UPF0261"/>
</dbReference>
<dbReference type="NCBIfam" id="NF002674">
    <property type="entry name" value="PRK02399.1-2"/>
    <property type="match status" value="1"/>
</dbReference>
<dbReference type="Gene3D" id="3.40.50.12020">
    <property type="entry name" value="Uncharacterised protein family UPF0261, NN domain"/>
    <property type="match status" value="1"/>
</dbReference>
<dbReference type="CDD" id="cd03224">
    <property type="entry name" value="ABC_TM1139_LivF_branched"/>
    <property type="match status" value="1"/>
</dbReference>
<sequence>MAERLKAPPATGMPILQIAGLNVFYGRSHALQGVDLTLHSGVLSVVGRNGMGKTTMCKAIMGLVPISAGSIRFFGQEIAGRSPSEIARLGIGYVPQGRRLWRSLTVDEHLRLMQRGKRGAWTPERVYEVFPRLAERRNNGGAQLSGGEQQMLAIGRALLLNPRLLVMDEPTEGLAPVIVAHVEEMLVRLAEQGDVAILVIEQNIGVATQMSDPVAIMVNGRVNRIIASATLAGDRELQQRLLGVGRHGHDETDGALEPSAGEAGAARAAQVASAGPTRVYNANPVIPTRWSQPVPAARIEAQARTISRPTLATRNGEPVGAIRPLAAAAAGEPYVVIAGTLDTKGEELRYIRDLIRAEGLRTRLVDLSTSGRSAGGDVTPQQVALASARGSTGISASDRGTAVAAMTEAFAAWLPRQEGVLGIISAGGSGATAMVTPAMQAMPIGLPKLMISTMASGDVRAYVGASDIAMMHAVTDVQGLNRVSRLVLGNGARAVAAMAKARLADLKREGVARRPEPEKPLVGLTMFGVTTPCVQQVAKLLEPEWEPLVFHATGTGGQSMEKLVDSGLVGAVIDVSTTEICDMLMGGFLPATEDRFGAIIRTRIPYVGSVGALDMVNFFAPETVPEHYRRRKLHPHNPQITLMRTTPEENARMGRWIGERLNQMEGPVRFLIPERGVSALDAQGQAFHDPAADAALFQALEQTVRTSPGRQLIRLPLHINDPAFAAALVQQFRSLHAGRRRERAGGSVRATL</sequence>
<dbReference type="STRING" id="1526658.BHK69_03520"/>
<dbReference type="PROSITE" id="PS00211">
    <property type="entry name" value="ABC_TRANSPORTER_1"/>
    <property type="match status" value="1"/>
</dbReference>
<name>A0A1D7TX45_9HYPH</name>
<keyword evidence="2" id="KW-0547">Nucleotide-binding</keyword>
<dbReference type="EMBL" id="CP017147">
    <property type="protein sequence ID" value="AOO79677.1"/>
    <property type="molecule type" value="Genomic_DNA"/>
</dbReference>
<dbReference type="PANTHER" id="PTHR31862">
    <property type="entry name" value="UPF0261 DOMAIN PROTEIN (AFU_ORTHOLOGUE AFUA_1G10120)"/>
    <property type="match status" value="1"/>
</dbReference>
<proteinExistence type="inferred from homology"/>
<dbReference type="InterPro" id="IPR017871">
    <property type="entry name" value="ABC_transporter-like_CS"/>
</dbReference>
<dbReference type="InterPro" id="IPR003593">
    <property type="entry name" value="AAA+_ATPase"/>
</dbReference>
<keyword evidence="6" id="KW-1185">Reference proteome</keyword>
<dbReference type="Pfam" id="PF06792">
    <property type="entry name" value="UPF0261"/>
    <property type="match status" value="1"/>
</dbReference>
<reference evidence="5 6" key="1">
    <citation type="journal article" date="2015" name="Antonie Van Leeuwenhoek">
        <title>Bosea vaviloviae sp. nov., a new species of slow-growing rhizobia isolated from nodules of the relict species Vavilovia formosa (Stev.) Fed.</title>
        <authorList>
            <person name="Safronova V.I."/>
            <person name="Kuznetsova I.G."/>
            <person name="Sazanova A.L."/>
            <person name="Kimeklis A.K."/>
            <person name="Belimov A.A."/>
            <person name="Andronov E.E."/>
            <person name="Pinaev A.G."/>
            <person name="Chizhevskaya E.P."/>
            <person name="Pukhaev A.R."/>
            <person name="Popov K.P."/>
            <person name="Willems A."/>
            <person name="Tikhonovich I.A."/>
        </authorList>
    </citation>
    <scope>NUCLEOTIDE SEQUENCE [LARGE SCALE GENOMIC DNA]</scope>
    <source>
        <strain evidence="5 6">Vaf18</strain>
    </source>
</reference>
<dbReference type="Gene3D" id="3.40.50.300">
    <property type="entry name" value="P-loop containing nucleotide triphosphate hydrolases"/>
    <property type="match status" value="1"/>
</dbReference>
<feature type="domain" description="ABC transporter" evidence="4">
    <location>
        <begin position="16"/>
        <end position="244"/>
    </location>
</feature>
<evidence type="ECO:0000313" key="5">
    <source>
        <dbReference type="EMBL" id="AOO79677.1"/>
    </source>
</evidence>
<protein>
    <recommendedName>
        <fullName evidence="4">ABC transporter domain-containing protein</fullName>
    </recommendedName>
</protein>
<dbReference type="PROSITE" id="PS50893">
    <property type="entry name" value="ABC_TRANSPORTER_2"/>
    <property type="match status" value="1"/>
</dbReference>
<dbReference type="InterPro" id="IPR027417">
    <property type="entry name" value="P-loop_NTPase"/>
</dbReference>
<dbReference type="InterPro" id="IPR044122">
    <property type="entry name" value="UPF0261_N"/>
</dbReference>
<dbReference type="OrthoDB" id="9776369at2"/>
<organism evidence="5 6">
    <name type="scientific">Bosea vaviloviae</name>
    <dbReference type="NCBI Taxonomy" id="1526658"/>
    <lineage>
        <taxon>Bacteria</taxon>
        <taxon>Pseudomonadati</taxon>
        <taxon>Pseudomonadota</taxon>
        <taxon>Alphaproteobacteria</taxon>
        <taxon>Hyphomicrobiales</taxon>
        <taxon>Boseaceae</taxon>
        <taxon>Bosea</taxon>
    </lineage>
</organism>
<keyword evidence="3" id="KW-0067">ATP-binding</keyword>
<comment type="similarity">
    <text evidence="1">Belongs to the ABC transporter superfamily.</text>
</comment>
<dbReference type="AlphaFoldDB" id="A0A1D7TX45"/>
<dbReference type="Pfam" id="PF00005">
    <property type="entry name" value="ABC_tran"/>
    <property type="match status" value="1"/>
</dbReference>
<dbReference type="PANTHER" id="PTHR31862:SF1">
    <property type="entry name" value="UPF0261 DOMAIN PROTEIN (AFU_ORTHOLOGUE AFUA_1G10120)"/>
    <property type="match status" value="1"/>
</dbReference>
<evidence type="ECO:0000256" key="1">
    <source>
        <dbReference type="ARBA" id="ARBA00005417"/>
    </source>
</evidence>
<dbReference type="KEGG" id="bvv:BHK69_03520"/>
<dbReference type="NCBIfam" id="NF002673">
    <property type="entry name" value="PRK02399.1-1"/>
    <property type="match status" value="1"/>
</dbReference>
<dbReference type="Proteomes" id="UP000094969">
    <property type="component" value="Chromosome"/>
</dbReference>
<dbReference type="InterPro" id="IPR056778">
    <property type="entry name" value="UPF0261_C"/>
</dbReference>
<accession>A0A1D7TX45</accession>